<accession>A0ABQ0J1H4</accession>
<sequence>MKITQAQIRVPHILRWSVFRRAHQAQAYLSRIKTKTQL</sequence>
<reference evidence="1 2" key="1">
    <citation type="submission" date="2013-08" db="EMBL/GenBank/DDBJ databases">
        <title>Gluconobacter thailandicus NBRC 3257 whole genome sequence.</title>
        <authorList>
            <person name="Matsutani M."/>
            <person name="Yakushi T."/>
            <person name="Matsushita K."/>
        </authorList>
    </citation>
    <scope>NUCLEOTIDE SEQUENCE [LARGE SCALE GENOMIC DNA]</scope>
    <source>
        <strain evidence="1 2">NBRC 3257</strain>
    </source>
</reference>
<evidence type="ECO:0000313" key="1">
    <source>
        <dbReference type="EMBL" id="GAD28316.1"/>
    </source>
</evidence>
<protein>
    <recommendedName>
        <fullName evidence="3">Transposase</fullName>
    </recommendedName>
</protein>
<proteinExistence type="predicted"/>
<name>A0ABQ0J1H4_GLUTH</name>
<gene>
    <name evidence="1" type="ORF">NBRC3257_3315</name>
</gene>
<comment type="caution">
    <text evidence="1">The sequence shown here is derived from an EMBL/GenBank/DDBJ whole genome shotgun (WGS) entry which is preliminary data.</text>
</comment>
<dbReference type="EMBL" id="BASM01000079">
    <property type="protein sequence ID" value="GAD28316.1"/>
    <property type="molecule type" value="Genomic_DNA"/>
</dbReference>
<evidence type="ECO:0008006" key="3">
    <source>
        <dbReference type="Google" id="ProtNLM"/>
    </source>
</evidence>
<keyword evidence="2" id="KW-1185">Reference proteome</keyword>
<evidence type="ECO:0000313" key="2">
    <source>
        <dbReference type="Proteomes" id="UP000018209"/>
    </source>
</evidence>
<organism evidence="1 2">
    <name type="scientific">Gluconobacter thailandicus NBRC 3257</name>
    <dbReference type="NCBI Taxonomy" id="1381097"/>
    <lineage>
        <taxon>Bacteria</taxon>
        <taxon>Pseudomonadati</taxon>
        <taxon>Pseudomonadota</taxon>
        <taxon>Alphaproteobacteria</taxon>
        <taxon>Acetobacterales</taxon>
        <taxon>Acetobacteraceae</taxon>
        <taxon>Gluconobacter</taxon>
    </lineage>
</organism>
<dbReference type="Proteomes" id="UP000018209">
    <property type="component" value="Unassembled WGS sequence"/>
</dbReference>